<dbReference type="Proteomes" id="UP000319555">
    <property type="component" value="Unassembled WGS sequence"/>
</dbReference>
<proteinExistence type="predicted"/>
<organism evidence="2 3">
    <name type="scientific">Ruegeria faecimaris</name>
    <dbReference type="NCBI Taxonomy" id="686389"/>
    <lineage>
        <taxon>Bacteria</taxon>
        <taxon>Pseudomonadati</taxon>
        <taxon>Pseudomonadota</taxon>
        <taxon>Alphaproteobacteria</taxon>
        <taxon>Rhodobacterales</taxon>
        <taxon>Roseobacteraceae</taxon>
        <taxon>Ruegeria</taxon>
    </lineage>
</organism>
<reference evidence="2 3" key="1">
    <citation type="submission" date="2017-05" db="EMBL/GenBank/DDBJ databases">
        <authorList>
            <person name="Varghese N."/>
            <person name="Submissions S."/>
        </authorList>
    </citation>
    <scope>NUCLEOTIDE SEQUENCE [LARGE SCALE GENOMIC DNA]</scope>
    <source>
        <strain evidence="2 3">DSM 28009</strain>
    </source>
</reference>
<dbReference type="OrthoDB" id="7728206at2"/>
<sequence length="101" mass="10882">MAFSVHSTATIRPDKANLGTVSNAIYRFAARSTAMAKSVLKAIHAARTKSVLANMSDQQLAAIGITRSEILQYAERLIAQETDGKNQDQCGGPQSEDCLRT</sequence>
<evidence type="ECO:0008006" key="4">
    <source>
        <dbReference type="Google" id="ProtNLM"/>
    </source>
</evidence>
<name>A0A521ENB9_9RHOB</name>
<evidence type="ECO:0000313" key="2">
    <source>
        <dbReference type="EMBL" id="SMO85394.1"/>
    </source>
</evidence>
<evidence type="ECO:0000256" key="1">
    <source>
        <dbReference type="SAM" id="MobiDB-lite"/>
    </source>
</evidence>
<accession>A0A521ENB9</accession>
<evidence type="ECO:0000313" key="3">
    <source>
        <dbReference type="Proteomes" id="UP000319555"/>
    </source>
</evidence>
<dbReference type="AlphaFoldDB" id="A0A521ENB9"/>
<dbReference type="EMBL" id="FXTE01000012">
    <property type="protein sequence ID" value="SMO85394.1"/>
    <property type="molecule type" value="Genomic_DNA"/>
</dbReference>
<gene>
    <name evidence="2" type="ORF">SAMN06265380_11287</name>
</gene>
<keyword evidence="3" id="KW-1185">Reference proteome</keyword>
<feature type="region of interest" description="Disordered" evidence="1">
    <location>
        <begin position="82"/>
        <end position="101"/>
    </location>
</feature>
<protein>
    <recommendedName>
        <fullName evidence="4">DUF1127 domain-containing protein</fullName>
    </recommendedName>
</protein>